<dbReference type="InterPro" id="IPR014710">
    <property type="entry name" value="RmlC-like_jellyroll"/>
</dbReference>
<reference evidence="7 8" key="1">
    <citation type="submission" date="2019-11" db="EMBL/GenBank/DDBJ databases">
        <authorList>
            <person name="Holert J."/>
        </authorList>
    </citation>
    <scope>NUCLEOTIDE SEQUENCE [LARGE SCALE GENOMIC DNA]</scope>
    <source>
        <strain evidence="7">SB11_3</strain>
    </source>
</reference>
<dbReference type="PANTHER" id="PTHR24567">
    <property type="entry name" value="CRP FAMILY TRANSCRIPTIONAL REGULATORY PROTEIN"/>
    <property type="match status" value="1"/>
</dbReference>
<dbReference type="PRINTS" id="PR00034">
    <property type="entry name" value="HTHCRP"/>
</dbReference>
<dbReference type="PROSITE" id="PS51063">
    <property type="entry name" value="HTH_CRP_2"/>
    <property type="match status" value="1"/>
</dbReference>
<evidence type="ECO:0000256" key="4">
    <source>
        <dbReference type="SAM" id="MobiDB-lite"/>
    </source>
</evidence>
<dbReference type="FunFam" id="1.10.10.10:FF:000028">
    <property type="entry name" value="Fumarate/nitrate reduction transcriptional regulator Fnr"/>
    <property type="match status" value="1"/>
</dbReference>
<dbReference type="GO" id="GO:0003700">
    <property type="term" value="F:DNA-binding transcription factor activity"/>
    <property type="evidence" value="ECO:0007669"/>
    <property type="project" value="InterPro"/>
</dbReference>
<organism evidence="7 8">
    <name type="scientific">BD1-7 clade bacterium</name>
    <dbReference type="NCBI Taxonomy" id="2029982"/>
    <lineage>
        <taxon>Bacteria</taxon>
        <taxon>Pseudomonadati</taxon>
        <taxon>Pseudomonadota</taxon>
        <taxon>Gammaproteobacteria</taxon>
        <taxon>Cellvibrionales</taxon>
        <taxon>Spongiibacteraceae</taxon>
        <taxon>BD1-7 clade</taxon>
    </lineage>
</organism>
<dbReference type="InterPro" id="IPR018335">
    <property type="entry name" value="Tscrpt_reg_HTH_Crp-type_CS"/>
</dbReference>
<name>A0A5S9QZZ7_9GAMM</name>
<sequence>MLLATEHSGSKNADAKAKQNEHSCPHNHAVSCLDCRMGKICLPVALKDSDIVELDEIVKRGRILQKGDHIFRAADAFSSVYAIRSGYVKTYRLTEDGEEQITGFYFPGEVVGMDGISKSKHQSSAKALESAAVCEIPFGQFQNLTLKMPHLQTHFFQLMSQEITEEQQLVTLLSKKNAEERIATFLLTISARNAARSMSATNFRLPMSRTEMGNFLGLTVETVSRTLSRFAKQHLIDLNQKEVSIVEVEKLRLTANLDS</sequence>
<keyword evidence="2" id="KW-0238">DNA-binding</keyword>
<dbReference type="InterPro" id="IPR036388">
    <property type="entry name" value="WH-like_DNA-bd_sf"/>
</dbReference>
<evidence type="ECO:0000256" key="1">
    <source>
        <dbReference type="ARBA" id="ARBA00023015"/>
    </source>
</evidence>
<dbReference type="SMART" id="SM00419">
    <property type="entry name" value="HTH_CRP"/>
    <property type="match status" value="1"/>
</dbReference>
<evidence type="ECO:0000259" key="5">
    <source>
        <dbReference type="PROSITE" id="PS50042"/>
    </source>
</evidence>
<dbReference type="GO" id="GO:0003677">
    <property type="term" value="F:DNA binding"/>
    <property type="evidence" value="ECO:0007669"/>
    <property type="project" value="UniProtKB-KW"/>
</dbReference>
<dbReference type="NCBIfam" id="NF008365">
    <property type="entry name" value="PRK11161.1"/>
    <property type="match status" value="1"/>
</dbReference>
<evidence type="ECO:0000313" key="8">
    <source>
        <dbReference type="Proteomes" id="UP000441399"/>
    </source>
</evidence>
<dbReference type="InterPro" id="IPR018490">
    <property type="entry name" value="cNMP-bd_dom_sf"/>
</dbReference>
<dbReference type="InterPro" id="IPR000595">
    <property type="entry name" value="cNMP-bd_dom"/>
</dbReference>
<evidence type="ECO:0000256" key="3">
    <source>
        <dbReference type="ARBA" id="ARBA00023163"/>
    </source>
</evidence>
<proteinExistence type="predicted"/>
<dbReference type="EMBL" id="CACSIO010000060">
    <property type="protein sequence ID" value="CAA0124606.1"/>
    <property type="molecule type" value="Genomic_DNA"/>
</dbReference>
<feature type="region of interest" description="Disordered" evidence="4">
    <location>
        <begin position="1"/>
        <end position="20"/>
    </location>
</feature>
<dbReference type="CDD" id="cd00092">
    <property type="entry name" value="HTH_CRP"/>
    <property type="match status" value="1"/>
</dbReference>
<dbReference type="AlphaFoldDB" id="A0A5S9QZZ7"/>
<dbReference type="SMART" id="SM00100">
    <property type="entry name" value="cNMP"/>
    <property type="match status" value="1"/>
</dbReference>
<evidence type="ECO:0000313" key="7">
    <source>
        <dbReference type="EMBL" id="CAA0124606.1"/>
    </source>
</evidence>
<dbReference type="SUPFAM" id="SSF46785">
    <property type="entry name" value="Winged helix' DNA-binding domain"/>
    <property type="match status" value="1"/>
</dbReference>
<feature type="domain" description="Cyclic nucleotide-binding" evidence="5">
    <location>
        <begin position="42"/>
        <end position="112"/>
    </location>
</feature>
<keyword evidence="1" id="KW-0805">Transcription regulation</keyword>
<dbReference type="GO" id="GO:0005829">
    <property type="term" value="C:cytosol"/>
    <property type="evidence" value="ECO:0007669"/>
    <property type="project" value="TreeGrafter"/>
</dbReference>
<dbReference type="SUPFAM" id="SSF51206">
    <property type="entry name" value="cAMP-binding domain-like"/>
    <property type="match status" value="1"/>
</dbReference>
<dbReference type="PROSITE" id="PS50042">
    <property type="entry name" value="CNMP_BINDING_3"/>
    <property type="match status" value="1"/>
</dbReference>
<dbReference type="InterPro" id="IPR036390">
    <property type="entry name" value="WH_DNA-bd_sf"/>
</dbReference>
<dbReference type="Gene3D" id="1.10.10.10">
    <property type="entry name" value="Winged helix-like DNA-binding domain superfamily/Winged helix DNA-binding domain"/>
    <property type="match status" value="1"/>
</dbReference>
<dbReference type="Pfam" id="PF00027">
    <property type="entry name" value="cNMP_binding"/>
    <property type="match status" value="1"/>
</dbReference>
<keyword evidence="3" id="KW-0804">Transcription</keyword>
<gene>
    <name evidence="7" type="primary">anr</name>
    <name evidence="7" type="ORF">OPDIPICF_03171</name>
</gene>
<feature type="domain" description="HTH crp-type" evidence="6">
    <location>
        <begin position="176"/>
        <end position="249"/>
    </location>
</feature>
<dbReference type="OrthoDB" id="7643467at2"/>
<dbReference type="CDD" id="cd00038">
    <property type="entry name" value="CAP_ED"/>
    <property type="match status" value="1"/>
</dbReference>
<accession>A0A5S9QZZ7</accession>
<protein>
    <submittedName>
        <fullName evidence="7">Transcriptional activator protein Anr</fullName>
    </submittedName>
</protein>
<dbReference type="Proteomes" id="UP000441399">
    <property type="component" value="Unassembled WGS sequence"/>
</dbReference>
<evidence type="ECO:0000256" key="2">
    <source>
        <dbReference type="ARBA" id="ARBA00023125"/>
    </source>
</evidence>
<dbReference type="InterPro" id="IPR012318">
    <property type="entry name" value="HTH_CRP"/>
</dbReference>
<dbReference type="PROSITE" id="PS00042">
    <property type="entry name" value="HTH_CRP_1"/>
    <property type="match status" value="1"/>
</dbReference>
<dbReference type="PANTHER" id="PTHR24567:SF75">
    <property type="entry name" value="FUMARATE AND NITRATE REDUCTION REGULATORY PROTEIN"/>
    <property type="match status" value="1"/>
</dbReference>
<evidence type="ECO:0000259" key="6">
    <source>
        <dbReference type="PROSITE" id="PS51063"/>
    </source>
</evidence>
<dbReference type="Gene3D" id="2.60.120.10">
    <property type="entry name" value="Jelly Rolls"/>
    <property type="match status" value="1"/>
</dbReference>
<dbReference type="InterPro" id="IPR050397">
    <property type="entry name" value="Env_Response_Regulators"/>
</dbReference>
<dbReference type="Pfam" id="PF13545">
    <property type="entry name" value="HTH_Crp_2"/>
    <property type="match status" value="1"/>
</dbReference>
<keyword evidence="8" id="KW-1185">Reference proteome</keyword>